<reference evidence="2 3" key="1">
    <citation type="journal article" date="2021" name="Elife">
        <title>Chloroplast acquisition without the gene transfer in kleptoplastic sea slugs, Plakobranchus ocellatus.</title>
        <authorList>
            <person name="Maeda T."/>
            <person name="Takahashi S."/>
            <person name="Yoshida T."/>
            <person name="Shimamura S."/>
            <person name="Takaki Y."/>
            <person name="Nagai Y."/>
            <person name="Toyoda A."/>
            <person name="Suzuki Y."/>
            <person name="Arimoto A."/>
            <person name="Ishii H."/>
            <person name="Satoh N."/>
            <person name="Nishiyama T."/>
            <person name="Hasebe M."/>
            <person name="Maruyama T."/>
            <person name="Minagawa J."/>
            <person name="Obokata J."/>
            <person name="Shigenobu S."/>
        </authorList>
    </citation>
    <scope>NUCLEOTIDE SEQUENCE [LARGE SCALE GENOMIC DNA]</scope>
</reference>
<dbReference type="Proteomes" id="UP000762676">
    <property type="component" value="Unassembled WGS sequence"/>
</dbReference>
<sequence>MNQRETEEVLQRFCTGSLDREAGLHAAYKHPQTFSEAVAYSDDFQRRRDAVYYPTNYHEVDGRTDHAVNLQQKYDSHRFVGNRDHAPEPPRDEIYHHTYHSPDSPREDHLSGDSHYSQEPYHCRRFFLFFPTSLDGDTTPMFIPTCHSVVAPATVIDSLFVTPTTDVFQFSSATRSRRSPSACDGGKIGKRDEATARF</sequence>
<feature type="compositionally biased region" description="Basic and acidic residues" evidence="1">
    <location>
        <begin position="103"/>
        <end position="112"/>
    </location>
</feature>
<name>A0AAV4EYZ9_9GAST</name>
<gene>
    <name evidence="2" type="ORF">ElyMa_001945700</name>
</gene>
<keyword evidence="3" id="KW-1185">Reference proteome</keyword>
<feature type="region of interest" description="Disordered" evidence="1">
    <location>
        <begin position="176"/>
        <end position="198"/>
    </location>
</feature>
<dbReference type="AlphaFoldDB" id="A0AAV4EYZ9"/>
<protein>
    <submittedName>
        <fullName evidence="2">Uncharacterized protein</fullName>
    </submittedName>
</protein>
<evidence type="ECO:0000256" key="1">
    <source>
        <dbReference type="SAM" id="MobiDB-lite"/>
    </source>
</evidence>
<dbReference type="EMBL" id="BMAT01003948">
    <property type="protein sequence ID" value="GFR65376.1"/>
    <property type="molecule type" value="Genomic_DNA"/>
</dbReference>
<feature type="region of interest" description="Disordered" evidence="1">
    <location>
        <begin position="78"/>
        <end position="115"/>
    </location>
</feature>
<accession>A0AAV4EYZ9</accession>
<proteinExistence type="predicted"/>
<evidence type="ECO:0000313" key="3">
    <source>
        <dbReference type="Proteomes" id="UP000762676"/>
    </source>
</evidence>
<feature type="compositionally biased region" description="Basic and acidic residues" evidence="1">
    <location>
        <begin position="78"/>
        <end position="96"/>
    </location>
</feature>
<comment type="caution">
    <text evidence="2">The sequence shown here is derived from an EMBL/GenBank/DDBJ whole genome shotgun (WGS) entry which is preliminary data.</text>
</comment>
<feature type="compositionally biased region" description="Basic and acidic residues" evidence="1">
    <location>
        <begin position="187"/>
        <end position="198"/>
    </location>
</feature>
<evidence type="ECO:0000313" key="2">
    <source>
        <dbReference type="EMBL" id="GFR65376.1"/>
    </source>
</evidence>
<organism evidence="2 3">
    <name type="scientific">Elysia marginata</name>
    <dbReference type="NCBI Taxonomy" id="1093978"/>
    <lineage>
        <taxon>Eukaryota</taxon>
        <taxon>Metazoa</taxon>
        <taxon>Spiralia</taxon>
        <taxon>Lophotrochozoa</taxon>
        <taxon>Mollusca</taxon>
        <taxon>Gastropoda</taxon>
        <taxon>Heterobranchia</taxon>
        <taxon>Euthyneura</taxon>
        <taxon>Panpulmonata</taxon>
        <taxon>Sacoglossa</taxon>
        <taxon>Placobranchoidea</taxon>
        <taxon>Plakobranchidae</taxon>
        <taxon>Elysia</taxon>
    </lineage>
</organism>